<sequence>MCELLGMNANVPTDICFSFAGLMRRGGQTGPHSDGWGITFYDGKGCRSFHDPRPSAESEIARFVRGYSIKSTNVICHIRRANRGRVALENTHPFIRELWGRYWTFAHNGQLKGVKNLTLSAYLPVGTTDSEHAFCWMLDRLRERWDRPPAHKSLCREIRRLAEELNGRGVFNLLLCDGQSLFCFCSTNLAWLTRRYPFGNATLLDEDLTVDFAQETTARDVVSMVATRPLTRDEDWTIMDKGSFVVFRDGSCL</sequence>
<keyword evidence="4" id="KW-1185">Reference proteome</keyword>
<dbReference type="InterPro" id="IPR026869">
    <property type="entry name" value="EgtC-like"/>
</dbReference>
<accession>A0A512DWT4</accession>
<dbReference type="RefSeq" id="WP_044431861.1">
    <property type="nucleotide sequence ID" value="NZ_BJYZ01000024.1"/>
</dbReference>
<dbReference type="EMBL" id="BJYZ01000024">
    <property type="protein sequence ID" value="GEO40924.1"/>
    <property type="molecule type" value="Genomic_DNA"/>
</dbReference>
<name>A0A512DWT4_9PROT</name>
<dbReference type="InterPro" id="IPR029055">
    <property type="entry name" value="Ntn_hydrolases_N"/>
</dbReference>
<reference evidence="3 4" key="1">
    <citation type="submission" date="2019-07" db="EMBL/GenBank/DDBJ databases">
        <title>Whole genome shotgun sequence of Skermanella aerolata NBRC 106429.</title>
        <authorList>
            <person name="Hosoyama A."/>
            <person name="Uohara A."/>
            <person name="Ohji S."/>
            <person name="Ichikawa N."/>
        </authorList>
    </citation>
    <scope>NUCLEOTIDE SEQUENCE [LARGE SCALE GENOMIC DNA]</scope>
    <source>
        <strain evidence="3 4">NBRC 106429</strain>
    </source>
</reference>
<dbReference type="Pfam" id="PF13230">
    <property type="entry name" value="GATase_4"/>
    <property type="match status" value="1"/>
</dbReference>
<dbReference type="PANTHER" id="PTHR42824">
    <property type="entry name" value="GLUTAMINE AMIDOTRANSFERASE"/>
    <property type="match status" value="1"/>
</dbReference>
<keyword evidence="3" id="KW-0808">Transferase</keyword>
<comment type="caution">
    <text evidence="3">The sequence shown here is derived from an EMBL/GenBank/DDBJ whole genome shotgun (WGS) entry which is preliminary data.</text>
</comment>
<dbReference type="Gene3D" id="3.60.20.10">
    <property type="entry name" value="Glutamine Phosphoribosylpyrophosphate, subunit 1, domain 1"/>
    <property type="match status" value="1"/>
</dbReference>
<dbReference type="PANTHER" id="PTHR42824:SF1">
    <property type="entry name" value="GLUTAMINE AMIDOTRANSFERASE YAFJ-RELATED"/>
    <property type="match status" value="1"/>
</dbReference>
<dbReference type="Proteomes" id="UP000321523">
    <property type="component" value="Unassembled WGS sequence"/>
</dbReference>
<dbReference type="GO" id="GO:0016740">
    <property type="term" value="F:transferase activity"/>
    <property type="evidence" value="ECO:0007669"/>
    <property type="project" value="UniProtKB-KW"/>
</dbReference>
<feature type="domain" description="Glutamine amidotransferase type-2" evidence="2">
    <location>
        <begin position="2"/>
        <end position="250"/>
    </location>
</feature>
<protein>
    <submittedName>
        <fullName evidence="3">Class II glutamine amidotransferase</fullName>
    </submittedName>
</protein>
<dbReference type="SUPFAM" id="SSF56235">
    <property type="entry name" value="N-terminal nucleophile aminohydrolases (Ntn hydrolases)"/>
    <property type="match status" value="1"/>
</dbReference>
<evidence type="ECO:0000313" key="3">
    <source>
        <dbReference type="EMBL" id="GEO40924.1"/>
    </source>
</evidence>
<proteinExistence type="predicted"/>
<dbReference type="OrthoDB" id="9804310at2"/>
<dbReference type="PROSITE" id="PS51278">
    <property type="entry name" value="GATASE_TYPE_2"/>
    <property type="match status" value="1"/>
</dbReference>
<evidence type="ECO:0000259" key="2">
    <source>
        <dbReference type="PROSITE" id="PS51278"/>
    </source>
</evidence>
<dbReference type="InterPro" id="IPR017932">
    <property type="entry name" value="GATase_2_dom"/>
</dbReference>
<organism evidence="3 4">
    <name type="scientific">Skermanella aerolata</name>
    <dbReference type="NCBI Taxonomy" id="393310"/>
    <lineage>
        <taxon>Bacteria</taxon>
        <taxon>Pseudomonadati</taxon>
        <taxon>Pseudomonadota</taxon>
        <taxon>Alphaproteobacteria</taxon>
        <taxon>Rhodospirillales</taxon>
        <taxon>Azospirillaceae</taxon>
        <taxon>Skermanella</taxon>
    </lineage>
</organism>
<dbReference type="CDD" id="cd01908">
    <property type="entry name" value="YafJ"/>
    <property type="match status" value="1"/>
</dbReference>
<keyword evidence="1 3" id="KW-0315">Glutamine amidotransferase</keyword>
<gene>
    <name evidence="3" type="ORF">SAE02_50720</name>
</gene>
<evidence type="ECO:0000256" key="1">
    <source>
        <dbReference type="ARBA" id="ARBA00022962"/>
    </source>
</evidence>
<dbReference type="AlphaFoldDB" id="A0A512DWT4"/>
<evidence type="ECO:0000313" key="4">
    <source>
        <dbReference type="Proteomes" id="UP000321523"/>
    </source>
</evidence>